<dbReference type="Proteomes" id="UP000887580">
    <property type="component" value="Unplaced"/>
</dbReference>
<evidence type="ECO:0000313" key="1">
    <source>
        <dbReference type="Proteomes" id="UP000887580"/>
    </source>
</evidence>
<proteinExistence type="predicted"/>
<reference evidence="2" key="1">
    <citation type="submission" date="2022-11" db="UniProtKB">
        <authorList>
            <consortium name="WormBaseParasite"/>
        </authorList>
    </citation>
    <scope>IDENTIFICATION</scope>
</reference>
<name>A0AC35FDM9_9BILA</name>
<organism evidence="1 2">
    <name type="scientific">Panagrolaimus sp. PS1159</name>
    <dbReference type="NCBI Taxonomy" id="55785"/>
    <lineage>
        <taxon>Eukaryota</taxon>
        <taxon>Metazoa</taxon>
        <taxon>Ecdysozoa</taxon>
        <taxon>Nematoda</taxon>
        <taxon>Chromadorea</taxon>
        <taxon>Rhabditida</taxon>
        <taxon>Tylenchina</taxon>
        <taxon>Panagrolaimomorpha</taxon>
        <taxon>Panagrolaimoidea</taxon>
        <taxon>Panagrolaimidae</taxon>
        <taxon>Panagrolaimus</taxon>
    </lineage>
</organism>
<accession>A0AC35FDM9</accession>
<dbReference type="WBParaSite" id="PS1159_v2.g15797.t1">
    <property type="protein sequence ID" value="PS1159_v2.g15797.t1"/>
    <property type="gene ID" value="PS1159_v2.g15797"/>
</dbReference>
<protein>
    <submittedName>
        <fullName evidence="2">Uncharacterized protein</fullName>
    </submittedName>
</protein>
<sequence>MGNKLTVMNFCETVNAAIFVNAMKLKNMCSDFLIDCISKKINVPDIVETDAEFVAEVKKSLLCHSFETL</sequence>
<evidence type="ECO:0000313" key="2">
    <source>
        <dbReference type="WBParaSite" id="PS1159_v2.g15797.t1"/>
    </source>
</evidence>